<accession>A0A375IBK4</accession>
<dbReference type="EMBL" id="LT991976">
    <property type="protein sequence ID" value="SPK72183.1"/>
    <property type="molecule type" value="Genomic_DNA"/>
</dbReference>
<name>A0A375IBK4_9BURK</name>
<organism evidence="1 2">
    <name type="scientific">Cupriavidus taiwanensis</name>
    <dbReference type="NCBI Taxonomy" id="164546"/>
    <lineage>
        <taxon>Bacteria</taxon>
        <taxon>Pseudomonadati</taxon>
        <taxon>Pseudomonadota</taxon>
        <taxon>Betaproteobacteria</taxon>
        <taxon>Burkholderiales</taxon>
        <taxon>Burkholderiaceae</taxon>
        <taxon>Cupriavidus</taxon>
    </lineage>
</organism>
<evidence type="ECO:0000313" key="1">
    <source>
        <dbReference type="EMBL" id="SPK72183.1"/>
    </source>
</evidence>
<reference evidence="1 2" key="1">
    <citation type="submission" date="2018-01" db="EMBL/GenBank/DDBJ databases">
        <authorList>
            <person name="Gaut B.S."/>
            <person name="Morton B.R."/>
            <person name="Clegg M.T."/>
            <person name="Duvall M.R."/>
        </authorList>
    </citation>
    <scope>NUCLEOTIDE SEQUENCE [LARGE SCALE GENOMIC DNA]</scope>
    <source>
        <strain evidence="1">Cupriavidus taiwanensis LMG 19425</strain>
    </source>
</reference>
<dbReference type="Proteomes" id="UP000255505">
    <property type="component" value="Chromosome I"/>
</dbReference>
<dbReference type="AlphaFoldDB" id="A0A375IBK4"/>
<protein>
    <submittedName>
        <fullName evidence="1">Uncharacterized protein</fullName>
    </submittedName>
</protein>
<gene>
    <name evidence="1" type="ORF">CT19425_60301</name>
</gene>
<evidence type="ECO:0000313" key="2">
    <source>
        <dbReference type="Proteomes" id="UP000255505"/>
    </source>
</evidence>
<sequence>MGAFLGYSWVKVRYHLLDYRRWRRVTAVPDQGVRQFAAPAPATRHWQSRPWHISWLSGRTIGQWCPRPAAPPCGIADRIRGVVC</sequence>
<proteinExistence type="predicted"/>